<dbReference type="PRINTS" id="PR00080">
    <property type="entry name" value="SDRFAMILY"/>
</dbReference>
<feature type="domain" description="Ketoreductase" evidence="4">
    <location>
        <begin position="11"/>
        <end position="218"/>
    </location>
</feature>
<reference evidence="6" key="1">
    <citation type="journal article" date="2023" name="Mol. Phylogenet. Evol.">
        <title>Genome-scale phylogeny and comparative genomics of the fungal order Sordariales.</title>
        <authorList>
            <person name="Hensen N."/>
            <person name="Bonometti L."/>
            <person name="Westerberg I."/>
            <person name="Brannstrom I.O."/>
            <person name="Guillou S."/>
            <person name="Cros-Aarteil S."/>
            <person name="Calhoun S."/>
            <person name="Haridas S."/>
            <person name="Kuo A."/>
            <person name="Mondo S."/>
            <person name="Pangilinan J."/>
            <person name="Riley R."/>
            <person name="LaButti K."/>
            <person name="Andreopoulos B."/>
            <person name="Lipzen A."/>
            <person name="Chen C."/>
            <person name="Yan M."/>
            <person name="Daum C."/>
            <person name="Ng V."/>
            <person name="Clum A."/>
            <person name="Steindorff A."/>
            <person name="Ohm R.A."/>
            <person name="Martin F."/>
            <person name="Silar P."/>
            <person name="Natvig D.O."/>
            <person name="Lalanne C."/>
            <person name="Gautier V."/>
            <person name="Ament-Velasquez S.L."/>
            <person name="Kruys A."/>
            <person name="Hutchinson M.I."/>
            <person name="Powell A.J."/>
            <person name="Barry K."/>
            <person name="Miller A.N."/>
            <person name="Grigoriev I.V."/>
            <person name="Debuchy R."/>
            <person name="Gladieux P."/>
            <person name="Hiltunen Thoren M."/>
            <person name="Johannesson H."/>
        </authorList>
    </citation>
    <scope>NUCLEOTIDE SEQUENCE [LARGE SCALE GENOMIC DNA]</scope>
    <source>
        <strain evidence="6">CBS 284.82</strain>
    </source>
</reference>
<sequence length="268" mass="28333">MAEFKQDLRGKVAIVTGSSRGIGAAIALRLAAHGADVAINYVISATAAEDVARQVREKHAVKAITVQADVSNDQDVARLFQETKKQLGRIDIVMSNAGIEHFADLDKSTSAEIDQVFAVNVKGQFFVAQQAGQHMQPGGRLILMSSISAIMGVPRHAIYAASKAAITGLVKCLAHDLGGPEKRITVNCIAAGGVRSDMYYENSRKYLRGGDALSWEEIDARIAAWSPLGRVGMPEDVAGVVALLASEEAGWITGQTLHVSGGAHMGTA</sequence>
<proteinExistence type="inferred from homology"/>
<evidence type="ECO:0000259" key="4">
    <source>
        <dbReference type="SMART" id="SM00822"/>
    </source>
</evidence>
<dbReference type="AlphaFoldDB" id="A0AAN6SME6"/>
<keyword evidence="3" id="KW-0560">Oxidoreductase</keyword>
<dbReference type="PANTHER" id="PTHR48107">
    <property type="entry name" value="NADPH-DEPENDENT ALDEHYDE REDUCTASE-LIKE PROTEIN, CHLOROPLASTIC-RELATED"/>
    <property type="match status" value="1"/>
</dbReference>
<dbReference type="PANTHER" id="PTHR48107:SF7">
    <property type="entry name" value="RE15974P"/>
    <property type="match status" value="1"/>
</dbReference>
<dbReference type="PRINTS" id="PR00081">
    <property type="entry name" value="GDHRDH"/>
</dbReference>
<dbReference type="FunFam" id="3.40.50.720:FF:000084">
    <property type="entry name" value="Short-chain dehydrogenase reductase"/>
    <property type="match status" value="1"/>
</dbReference>
<organism evidence="5 6">
    <name type="scientific">Parachaetomium inaequale</name>
    <dbReference type="NCBI Taxonomy" id="2588326"/>
    <lineage>
        <taxon>Eukaryota</taxon>
        <taxon>Fungi</taxon>
        <taxon>Dikarya</taxon>
        <taxon>Ascomycota</taxon>
        <taxon>Pezizomycotina</taxon>
        <taxon>Sordariomycetes</taxon>
        <taxon>Sordariomycetidae</taxon>
        <taxon>Sordariales</taxon>
        <taxon>Chaetomiaceae</taxon>
        <taxon>Parachaetomium</taxon>
    </lineage>
</organism>
<dbReference type="InterPro" id="IPR057326">
    <property type="entry name" value="KR_dom"/>
</dbReference>
<comment type="similarity">
    <text evidence="1">Belongs to the short-chain dehydrogenases/reductases (SDR) family.</text>
</comment>
<evidence type="ECO:0000256" key="2">
    <source>
        <dbReference type="ARBA" id="ARBA00022857"/>
    </source>
</evidence>
<dbReference type="SMART" id="SM00822">
    <property type="entry name" value="PKS_KR"/>
    <property type="match status" value="1"/>
</dbReference>
<accession>A0AAN6SME6</accession>
<name>A0AAN6SME6_9PEZI</name>
<dbReference type="PROSITE" id="PS00061">
    <property type="entry name" value="ADH_SHORT"/>
    <property type="match status" value="1"/>
</dbReference>
<protein>
    <recommendedName>
        <fullName evidence="4">Ketoreductase domain-containing protein</fullName>
    </recommendedName>
</protein>
<evidence type="ECO:0000256" key="3">
    <source>
        <dbReference type="ARBA" id="ARBA00023002"/>
    </source>
</evidence>
<dbReference type="InterPro" id="IPR002347">
    <property type="entry name" value="SDR_fam"/>
</dbReference>
<dbReference type="SUPFAM" id="SSF51735">
    <property type="entry name" value="NAD(P)-binding Rossmann-fold domains"/>
    <property type="match status" value="1"/>
</dbReference>
<comment type="caution">
    <text evidence="5">The sequence shown here is derived from an EMBL/GenBank/DDBJ whole genome shotgun (WGS) entry which is preliminary data.</text>
</comment>
<dbReference type="EMBL" id="MU854559">
    <property type="protein sequence ID" value="KAK4032999.1"/>
    <property type="molecule type" value="Genomic_DNA"/>
</dbReference>
<dbReference type="InterPro" id="IPR020904">
    <property type="entry name" value="Sc_DH/Rdtase_CS"/>
</dbReference>
<dbReference type="Proteomes" id="UP001303115">
    <property type="component" value="Unassembled WGS sequence"/>
</dbReference>
<gene>
    <name evidence="5" type="ORF">C8A01DRAFT_50344</name>
</gene>
<evidence type="ECO:0000313" key="5">
    <source>
        <dbReference type="EMBL" id="KAK4032999.1"/>
    </source>
</evidence>
<evidence type="ECO:0000313" key="6">
    <source>
        <dbReference type="Proteomes" id="UP001303115"/>
    </source>
</evidence>
<dbReference type="InterPro" id="IPR036291">
    <property type="entry name" value="NAD(P)-bd_dom_sf"/>
</dbReference>
<dbReference type="Gene3D" id="3.40.50.720">
    <property type="entry name" value="NAD(P)-binding Rossmann-like Domain"/>
    <property type="match status" value="1"/>
</dbReference>
<dbReference type="GO" id="GO:0016614">
    <property type="term" value="F:oxidoreductase activity, acting on CH-OH group of donors"/>
    <property type="evidence" value="ECO:0007669"/>
    <property type="project" value="UniProtKB-ARBA"/>
</dbReference>
<keyword evidence="2" id="KW-0521">NADP</keyword>
<evidence type="ECO:0000256" key="1">
    <source>
        <dbReference type="ARBA" id="ARBA00006484"/>
    </source>
</evidence>
<keyword evidence="6" id="KW-1185">Reference proteome</keyword>
<dbReference type="Pfam" id="PF13561">
    <property type="entry name" value="adh_short_C2"/>
    <property type="match status" value="1"/>
</dbReference>